<dbReference type="Proteomes" id="UP001148662">
    <property type="component" value="Unassembled WGS sequence"/>
</dbReference>
<gene>
    <name evidence="1" type="ORF">NM688_g5295</name>
</gene>
<protein>
    <submittedName>
        <fullName evidence="1">Uncharacterized protein</fullName>
    </submittedName>
</protein>
<organism evidence="1 2">
    <name type="scientific">Phlebia brevispora</name>
    <dbReference type="NCBI Taxonomy" id="194682"/>
    <lineage>
        <taxon>Eukaryota</taxon>
        <taxon>Fungi</taxon>
        <taxon>Dikarya</taxon>
        <taxon>Basidiomycota</taxon>
        <taxon>Agaricomycotina</taxon>
        <taxon>Agaricomycetes</taxon>
        <taxon>Polyporales</taxon>
        <taxon>Meruliaceae</taxon>
        <taxon>Phlebia</taxon>
    </lineage>
</organism>
<sequence>MVANNAAIQCALFHRGSRILAAVLSTRDLAEEFTKAQPEPGKRSTTIADTRPWRSINILHGWRGFLGSSWTGCPEKVESHARYRGAVTSHAHSNDRFRLPDAPAQSRGKPYKEKTASLLSHQNPDPPGDTQVRVTKSDWYYAQYAMIVGHSIRYHAGALGPESVRDDSCRYTPPRSILSPQRSRTKPEDGVIRQVRHAGTLRTVRFADFGGFQIA</sequence>
<evidence type="ECO:0000313" key="2">
    <source>
        <dbReference type="Proteomes" id="UP001148662"/>
    </source>
</evidence>
<keyword evidence="2" id="KW-1185">Reference proteome</keyword>
<dbReference type="EMBL" id="JANHOG010000961">
    <property type="protein sequence ID" value="KAJ3548484.1"/>
    <property type="molecule type" value="Genomic_DNA"/>
</dbReference>
<accession>A0ACC1SXG2</accession>
<proteinExistence type="predicted"/>
<reference evidence="1" key="1">
    <citation type="submission" date="2022-07" db="EMBL/GenBank/DDBJ databases">
        <title>Genome Sequence of Phlebia brevispora.</title>
        <authorList>
            <person name="Buettner E."/>
        </authorList>
    </citation>
    <scope>NUCLEOTIDE SEQUENCE</scope>
    <source>
        <strain evidence="1">MPL23</strain>
    </source>
</reference>
<comment type="caution">
    <text evidence="1">The sequence shown here is derived from an EMBL/GenBank/DDBJ whole genome shotgun (WGS) entry which is preliminary data.</text>
</comment>
<name>A0ACC1SXG2_9APHY</name>
<evidence type="ECO:0000313" key="1">
    <source>
        <dbReference type="EMBL" id="KAJ3548484.1"/>
    </source>
</evidence>